<organism evidence="2 3">
    <name type="scientific">Macleaya cordata</name>
    <name type="common">Five-seeded plume-poppy</name>
    <name type="synonym">Bocconia cordata</name>
    <dbReference type="NCBI Taxonomy" id="56857"/>
    <lineage>
        <taxon>Eukaryota</taxon>
        <taxon>Viridiplantae</taxon>
        <taxon>Streptophyta</taxon>
        <taxon>Embryophyta</taxon>
        <taxon>Tracheophyta</taxon>
        <taxon>Spermatophyta</taxon>
        <taxon>Magnoliopsida</taxon>
        <taxon>Ranunculales</taxon>
        <taxon>Papaveraceae</taxon>
        <taxon>Papaveroideae</taxon>
        <taxon>Macleaya</taxon>
    </lineage>
</organism>
<dbReference type="AlphaFoldDB" id="A0A200QXE0"/>
<evidence type="ECO:0000256" key="1">
    <source>
        <dbReference type="SAM" id="Phobius"/>
    </source>
</evidence>
<feature type="transmembrane region" description="Helical" evidence="1">
    <location>
        <begin position="21"/>
        <end position="49"/>
    </location>
</feature>
<keyword evidence="1" id="KW-0812">Transmembrane</keyword>
<protein>
    <submittedName>
        <fullName evidence="2">Uncharacterized protein</fullName>
    </submittedName>
</protein>
<dbReference type="EMBL" id="MVGT01000886">
    <property type="protein sequence ID" value="OVA15164.1"/>
    <property type="molecule type" value="Genomic_DNA"/>
</dbReference>
<gene>
    <name evidence="2" type="ORF">BVC80_1727g33</name>
</gene>
<accession>A0A200QXE0</accession>
<keyword evidence="1" id="KW-1133">Transmembrane helix</keyword>
<dbReference type="Proteomes" id="UP000195402">
    <property type="component" value="Unassembled WGS sequence"/>
</dbReference>
<feature type="transmembrane region" description="Helical" evidence="1">
    <location>
        <begin position="61"/>
        <end position="80"/>
    </location>
</feature>
<keyword evidence="3" id="KW-1185">Reference proteome</keyword>
<proteinExistence type="predicted"/>
<evidence type="ECO:0000313" key="2">
    <source>
        <dbReference type="EMBL" id="OVA15164.1"/>
    </source>
</evidence>
<evidence type="ECO:0000313" key="3">
    <source>
        <dbReference type="Proteomes" id="UP000195402"/>
    </source>
</evidence>
<name>A0A200QXE0_MACCD</name>
<dbReference type="InParanoid" id="A0A200QXE0"/>
<comment type="caution">
    <text evidence="2">The sequence shown here is derived from an EMBL/GenBank/DDBJ whole genome shotgun (WGS) entry which is preliminary data.</text>
</comment>
<keyword evidence="1" id="KW-0472">Membrane</keyword>
<sequence length="99" mass="11006">MLQISALIVETMFRLFRFPPLTLLRILLALKELLTLAPHLVVLVLRTVILSNGGNVLLRKALGSLIQCYNILILIFTAFIKTISRGRVPFQAGEYDAGA</sequence>
<reference evidence="2 3" key="1">
    <citation type="journal article" date="2017" name="Mol. Plant">
        <title>The Genome of Medicinal Plant Macleaya cordata Provides New Insights into Benzylisoquinoline Alkaloids Metabolism.</title>
        <authorList>
            <person name="Liu X."/>
            <person name="Liu Y."/>
            <person name="Huang P."/>
            <person name="Ma Y."/>
            <person name="Qing Z."/>
            <person name="Tang Q."/>
            <person name="Cao H."/>
            <person name="Cheng P."/>
            <person name="Zheng Y."/>
            <person name="Yuan Z."/>
            <person name="Zhou Y."/>
            <person name="Liu J."/>
            <person name="Tang Z."/>
            <person name="Zhuo Y."/>
            <person name="Zhang Y."/>
            <person name="Yu L."/>
            <person name="Huang J."/>
            <person name="Yang P."/>
            <person name="Peng Q."/>
            <person name="Zhang J."/>
            <person name="Jiang W."/>
            <person name="Zhang Z."/>
            <person name="Lin K."/>
            <person name="Ro D.K."/>
            <person name="Chen X."/>
            <person name="Xiong X."/>
            <person name="Shang Y."/>
            <person name="Huang S."/>
            <person name="Zeng J."/>
        </authorList>
    </citation>
    <scope>NUCLEOTIDE SEQUENCE [LARGE SCALE GENOMIC DNA]</scope>
    <source>
        <strain evidence="3">cv. BLH2017</strain>
        <tissue evidence="2">Root</tissue>
    </source>
</reference>